<dbReference type="EMBL" id="FWZT01000016">
    <property type="protein sequence ID" value="SMF53629.1"/>
    <property type="molecule type" value="Genomic_DNA"/>
</dbReference>
<dbReference type="STRING" id="1513793.SAMN06296036_116144"/>
<accession>A0A1Y6CAN9</accession>
<organism evidence="1 2">
    <name type="scientific">Pseudobacteriovorax antillogorgiicola</name>
    <dbReference type="NCBI Taxonomy" id="1513793"/>
    <lineage>
        <taxon>Bacteria</taxon>
        <taxon>Pseudomonadati</taxon>
        <taxon>Bdellovibrionota</taxon>
        <taxon>Oligoflexia</taxon>
        <taxon>Oligoflexales</taxon>
        <taxon>Pseudobacteriovoracaceae</taxon>
        <taxon>Pseudobacteriovorax</taxon>
    </lineage>
</organism>
<dbReference type="AlphaFoldDB" id="A0A1Y6CAN9"/>
<keyword evidence="2" id="KW-1185">Reference proteome</keyword>
<reference evidence="2" key="1">
    <citation type="submission" date="2017-04" db="EMBL/GenBank/DDBJ databases">
        <authorList>
            <person name="Varghese N."/>
            <person name="Submissions S."/>
        </authorList>
    </citation>
    <scope>NUCLEOTIDE SEQUENCE [LARGE SCALE GENOMIC DNA]</scope>
    <source>
        <strain evidence="2">RKEM611</strain>
    </source>
</reference>
<name>A0A1Y6CAN9_9BACT</name>
<dbReference type="Proteomes" id="UP000192907">
    <property type="component" value="Unassembled WGS sequence"/>
</dbReference>
<evidence type="ECO:0000313" key="2">
    <source>
        <dbReference type="Proteomes" id="UP000192907"/>
    </source>
</evidence>
<gene>
    <name evidence="1" type="ORF">SAMN06296036_116144</name>
</gene>
<sequence length="41" mass="4733">MALFHSLGGQNVLKFHALGIVCHCQVFDPWSIFRVYLVWAK</sequence>
<evidence type="ECO:0000313" key="1">
    <source>
        <dbReference type="EMBL" id="SMF53629.1"/>
    </source>
</evidence>
<protein>
    <submittedName>
        <fullName evidence="1">Uncharacterized protein</fullName>
    </submittedName>
</protein>
<proteinExistence type="predicted"/>